<dbReference type="RefSeq" id="WP_118319891.1">
    <property type="nucleotide sequence ID" value="NZ_CALHUJ010000034.1"/>
</dbReference>
<keyword evidence="1" id="KW-0963">Cytoplasm</keyword>
<keyword evidence="1" id="KW-0592">Phosphate transport</keyword>
<comment type="similarity">
    <text evidence="1">Belongs to the PhoU family.</text>
</comment>
<gene>
    <name evidence="4" type="primary">phoU</name>
    <name evidence="5" type="ORF">DWV56_08635</name>
    <name evidence="4" type="ORF">DWW32_12445</name>
    <name evidence="3" type="ORF">DWX92_05235</name>
</gene>
<dbReference type="EMBL" id="QRVM01000018">
    <property type="protein sequence ID" value="RGS46873.1"/>
    <property type="molecule type" value="Genomic_DNA"/>
</dbReference>
<dbReference type="EMBL" id="QRYQ01000038">
    <property type="protein sequence ID" value="RGU88885.1"/>
    <property type="molecule type" value="Genomic_DNA"/>
</dbReference>
<dbReference type="Proteomes" id="UP000285274">
    <property type="component" value="Unassembled WGS sequence"/>
</dbReference>
<dbReference type="InterPro" id="IPR038078">
    <property type="entry name" value="PhoU-like_sf"/>
</dbReference>
<comment type="subunit">
    <text evidence="1">Homodimer.</text>
</comment>
<evidence type="ECO:0000313" key="7">
    <source>
        <dbReference type="Proteomes" id="UP000284651"/>
    </source>
</evidence>
<organism evidence="4 6">
    <name type="scientific">Holdemanella biformis</name>
    <dbReference type="NCBI Taxonomy" id="1735"/>
    <lineage>
        <taxon>Bacteria</taxon>
        <taxon>Bacillati</taxon>
        <taxon>Bacillota</taxon>
        <taxon>Erysipelotrichia</taxon>
        <taxon>Erysipelotrichales</taxon>
        <taxon>Erysipelotrichaceae</taxon>
        <taxon>Holdemanella</taxon>
    </lineage>
</organism>
<evidence type="ECO:0000313" key="6">
    <source>
        <dbReference type="Proteomes" id="UP000265489"/>
    </source>
</evidence>
<dbReference type="GO" id="GO:0005737">
    <property type="term" value="C:cytoplasm"/>
    <property type="evidence" value="ECO:0007669"/>
    <property type="project" value="UniProtKB-SubCell"/>
</dbReference>
<keyword evidence="1" id="KW-0813">Transport</keyword>
<evidence type="ECO:0000313" key="3">
    <source>
        <dbReference type="EMBL" id="RGS46873.1"/>
    </source>
</evidence>
<dbReference type="Proteomes" id="UP000265489">
    <property type="component" value="Unassembled WGS sequence"/>
</dbReference>
<dbReference type="InterPro" id="IPR028366">
    <property type="entry name" value="PhoU"/>
</dbReference>
<evidence type="ECO:0000256" key="1">
    <source>
        <dbReference type="PIRNR" id="PIRNR003107"/>
    </source>
</evidence>
<dbReference type="Proteomes" id="UP000284651">
    <property type="component" value="Unassembled WGS sequence"/>
</dbReference>
<dbReference type="SUPFAM" id="SSF109755">
    <property type="entry name" value="PhoU-like"/>
    <property type="match status" value="1"/>
</dbReference>
<dbReference type="GO" id="GO:0030643">
    <property type="term" value="P:intracellular phosphate ion homeostasis"/>
    <property type="evidence" value="ECO:0007669"/>
    <property type="project" value="InterPro"/>
</dbReference>
<feature type="domain" description="PhoU" evidence="2">
    <location>
        <begin position="123"/>
        <end position="205"/>
    </location>
</feature>
<reference evidence="6 7" key="1">
    <citation type="submission" date="2018-08" db="EMBL/GenBank/DDBJ databases">
        <title>A genome reference for cultivated species of the human gut microbiota.</title>
        <authorList>
            <person name="Zou Y."/>
            <person name="Xue W."/>
            <person name="Luo G."/>
        </authorList>
    </citation>
    <scope>NUCLEOTIDE SEQUENCE [LARGE SCALE GENOMIC DNA]</scope>
    <source>
        <strain evidence="5 7">AF10-31</strain>
        <strain evidence="4 6">AF15-20</strain>
        <strain evidence="3 8">AF22-10AC</strain>
    </source>
</reference>
<dbReference type="AlphaFoldDB" id="A0A395W3I1"/>
<dbReference type="PANTHER" id="PTHR42930:SF3">
    <property type="entry name" value="PHOSPHATE-SPECIFIC TRANSPORT SYSTEM ACCESSORY PROTEIN PHOU"/>
    <property type="match status" value="1"/>
</dbReference>
<dbReference type="Pfam" id="PF01895">
    <property type="entry name" value="PhoU"/>
    <property type="match status" value="2"/>
</dbReference>
<comment type="caution">
    <text evidence="4">The sequence shown here is derived from an EMBL/GenBank/DDBJ whole genome shotgun (WGS) entry which is preliminary data.</text>
</comment>
<dbReference type="InterPro" id="IPR026022">
    <property type="entry name" value="PhoU_dom"/>
</dbReference>
<sequence>MVLPTKFLKQTRQLELTMTQMSQDCLKGLWFCKHAILDGNKTLVQDVSQMHEEVSEQGREAEQICMKILLLQHPVAKDLRRITVATNTIRDLTRIMDQEKEVAELICALNMEDLIVDDCIQQQFSIAKEMITLAIEAFIQKDEKAANQVIKMDDQADAQYEMAKEIYVDLLAKKEHDTGTLVDVLLVGKYLERICDHCVNIGKWVLYQKSGIFEEIE</sequence>
<evidence type="ECO:0000313" key="4">
    <source>
        <dbReference type="EMBL" id="RGU88885.1"/>
    </source>
</evidence>
<dbReference type="PANTHER" id="PTHR42930">
    <property type="entry name" value="PHOSPHATE-SPECIFIC TRANSPORT SYSTEM ACCESSORY PROTEIN PHOU"/>
    <property type="match status" value="1"/>
</dbReference>
<dbReference type="GO" id="GO:0045936">
    <property type="term" value="P:negative regulation of phosphate metabolic process"/>
    <property type="evidence" value="ECO:0007669"/>
    <property type="project" value="InterPro"/>
</dbReference>
<dbReference type="Gene3D" id="1.20.58.220">
    <property type="entry name" value="Phosphate transport system protein phou homolog 2, domain 2"/>
    <property type="match status" value="1"/>
</dbReference>
<name>A0A395W3I1_9FIRM</name>
<evidence type="ECO:0000313" key="8">
    <source>
        <dbReference type="Proteomes" id="UP000285274"/>
    </source>
</evidence>
<accession>A0A395W3I1</accession>
<comment type="subcellular location">
    <subcellularLocation>
        <location evidence="1">Cytoplasm</location>
    </subcellularLocation>
</comment>
<proteinExistence type="inferred from homology"/>
<dbReference type="GO" id="GO:0006817">
    <property type="term" value="P:phosphate ion transport"/>
    <property type="evidence" value="ECO:0007669"/>
    <property type="project" value="UniProtKB-KW"/>
</dbReference>
<evidence type="ECO:0000313" key="5">
    <source>
        <dbReference type="EMBL" id="RGW74027.1"/>
    </source>
</evidence>
<comment type="function">
    <text evidence="1">Plays a role in the regulation of phosphate uptake.</text>
</comment>
<dbReference type="GeneID" id="66579333"/>
<evidence type="ECO:0000259" key="2">
    <source>
        <dbReference type="Pfam" id="PF01895"/>
    </source>
</evidence>
<dbReference type="EMBL" id="QSAT01000028">
    <property type="protein sequence ID" value="RGW74027.1"/>
    <property type="molecule type" value="Genomic_DNA"/>
</dbReference>
<feature type="domain" description="PhoU" evidence="2">
    <location>
        <begin position="20"/>
        <end position="105"/>
    </location>
</feature>
<protein>
    <recommendedName>
        <fullName evidence="1">Phosphate-specific transport system accessory protein PhoU</fullName>
    </recommendedName>
</protein>
<dbReference type="NCBIfam" id="TIGR02135">
    <property type="entry name" value="phoU_full"/>
    <property type="match status" value="1"/>
</dbReference>
<dbReference type="PIRSF" id="PIRSF003107">
    <property type="entry name" value="PhoU"/>
    <property type="match status" value="1"/>
</dbReference>